<evidence type="ECO:0000313" key="3">
    <source>
        <dbReference type="EMBL" id="MBA9025654.1"/>
    </source>
</evidence>
<evidence type="ECO:0000313" key="4">
    <source>
        <dbReference type="Proteomes" id="UP000626697"/>
    </source>
</evidence>
<dbReference type="Pfam" id="PF00535">
    <property type="entry name" value="Glycos_transf_2"/>
    <property type="match status" value="1"/>
</dbReference>
<dbReference type="Proteomes" id="UP000626697">
    <property type="component" value="Unassembled WGS sequence"/>
</dbReference>
<name>A0ABR6CKS5_9BACI</name>
<organism evidence="3 4">
    <name type="scientific">Peribacillus huizhouensis</name>
    <dbReference type="NCBI Taxonomy" id="1501239"/>
    <lineage>
        <taxon>Bacteria</taxon>
        <taxon>Bacillati</taxon>
        <taxon>Bacillota</taxon>
        <taxon>Bacilli</taxon>
        <taxon>Bacillales</taxon>
        <taxon>Bacillaceae</taxon>
        <taxon>Peribacillus</taxon>
    </lineage>
</organism>
<feature type="domain" description="Glycosyltransferase 2-like" evidence="2">
    <location>
        <begin position="10"/>
        <end position="135"/>
    </location>
</feature>
<dbReference type="PANTHER" id="PTHR22916:SF3">
    <property type="entry name" value="UDP-GLCNAC:BETAGAL BETA-1,3-N-ACETYLGLUCOSAMINYLTRANSFERASE-LIKE PROTEIN 1"/>
    <property type="match status" value="1"/>
</dbReference>
<dbReference type="PANTHER" id="PTHR22916">
    <property type="entry name" value="GLYCOSYLTRANSFERASE"/>
    <property type="match status" value="1"/>
</dbReference>
<protein>
    <submittedName>
        <fullName evidence="3">Glycosyltransferase involved in cell wall biosynthesis</fullName>
    </submittedName>
</protein>
<reference evidence="3 4" key="1">
    <citation type="submission" date="2020-08" db="EMBL/GenBank/DDBJ databases">
        <title>Genomic Encyclopedia of Type Strains, Phase IV (KMG-IV): sequencing the most valuable type-strain genomes for metagenomic binning, comparative biology and taxonomic classification.</title>
        <authorList>
            <person name="Goeker M."/>
        </authorList>
    </citation>
    <scope>NUCLEOTIDE SEQUENCE [LARGE SCALE GENOMIC DNA]</scope>
    <source>
        <strain evidence="3 4">DSM 105481</strain>
    </source>
</reference>
<accession>A0ABR6CKS5</accession>
<evidence type="ECO:0000259" key="2">
    <source>
        <dbReference type="Pfam" id="PF00535"/>
    </source>
</evidence>
<dbReference type="Gene3D" id="3.90.550.10">
    <property type="entry name" value="Spore Coat Polysaccharide Biosynthesis Protein SpsA, Chain A"/>
    <property type="match status" value="1"/>
</dbReference>
<dbReference type="SUPFAM" id="SSF53448">
    <property type="entry name" value="Nucleotide-diphospho-sugar transferases"/>
    <property type="match status" value="1"/>
</dbReference>
<dbReference type="EMBL" id="JACJHX010000002">
    <property type="protein sequence ID" value="MBA9025654.1"/>
    <property type="molecule type" value="Genomic_DNA"/>
</dbReference>
<gene>
    <name evidence="3" type="ORF">HNP81_000937</name>
</gene>
<dbReference type="InterPro" id="IPR029044">
    <property type="entry name" value="Nucleotide-diphossugar_trans"/>
</dbReference>
<evidence type="ECO:0000256" key="1">
    <source>
        <dbReference type="ARBA" id="ARBA00006739"/>
    </source>
</evidence>
<proteinExistence type="inferred from homology"/>
<comment type="similarity">
    <text evidence="1">Belongs to the glycosyltransferase 2 family.</text>
</comment>
<dbReference type="InterPro" id="IPR001173">
    <property type="entry name" value="Glyco_trans_2-like"/>
</dbReference>
<comment type="caution">
    <text evidence="3">The sequence shown here is derived from an EMBL/GenBank/DDBJ whole genome shotgun (WGS) entry which is preliminary data.</text>
</comment>
<keyword evidence="4" id="KW-1185">Reference proteome</keyword>
<dbReference type="RefSeq" id="WP_182501719.1">
    <property type="nucleotide sequence ID" value="NZ_JACJHX010000002.1"/>
</dbReference>
<sequence length="327" mass="38299">MNLLVSINCITYNHEEYIADAIESFLMQKTNFDFEILIGEDCSSDKTKKIVEEYMQKYPNKIRLITSDKNVGARKNVLRLIENSRGKYIAQCEGDDYWTDSYKLQKQVDYMESHPECSLCFHAVKIVNVNGKPTGEEVRPYTRSDISPIEEIISRTTFCPTASILYPKKLMENPSDFFMNAHVGDYALQMMLTSQGYAYYIDKIMSAYRIGGKGSWTSQLNSGENVTEKYIRVKQGDIKLLEEFNRYSINKYFTVIEKTKMKREFEILVLKNKIKEIKKSKYKVYYDEISIKEKSKINSKYYFPKLYSKIVDIKGYIDGYKNNKLKK</sequence>